<proteinExistence type="predicted"/>
<sequence>NPEYDFELQGTNQDKQESINSAFDMFTQNRNKFGAWHELLTYDGTKFDYTYAINCDESGFYIEITNEQTGEKKAFQRRFFKSNRIRMALHAILLGLSQVKTKNPVKINVLAPGLIISRVESWKKTISNKLLGRWKKENAFADLDLLIPLLAHQNVEFKFEKSRRQPSEVFLSINSNNNEKKYFDLGFKEKQQILEPEIVANEEPEMPKMVFEAPEDQELIRSLILGQPEQDVVSQTQNQEHNENPEPVPEPTKQAASPVQNVGEKQSEKETELLIAKETEPPKEKQSQSPQQPQSTQVQQPEVAPKTKEIEKELEKQEEQKQKPTMLRCEFAKTISQKEKAELLIRLCQIG</sequence>
<evidence type="ECO:0000313" key="2">
    <source>
        <dbReference type="EMBL" id="JAP89004.1"/>
    </source>
</evidence>
<feature type="non-terminal residue" evidence="2">
    <location>
        <position position="351"/>
    </location>
</feature>
<feature type="compositionally biased region" description="Low complexity" evidence="1">
    <location>
        <begin position="287"/>
        <end position="303"/>
    </location>
</feature>
<dbReference type="AlphaFoldDB" id="A0A146JZQ1"/>
<organism evidence="2">
    <name type="scientific">Trepomonas sp. PC1</name>
    <dbReference type="NCBI Taxonomy" id="1076344"/>
    <lineage>
        <taxon>Eukaryota</taxon>
        <taxon>Metamonada</taxon>
        <taxon>Diplomonadida</taxon>
        <taxon>Hexamitidae</taxon>
        <taxon>Hexamitinae</taxon>
        <taxon>Trepomonas</taxon>
    </lineage>
</organism>
<dbReference type="EMBL" id="GDID01007602">
    <property type="protein sequence ID" value="JAP89004.1"/>
    <property type="molecule type" value="Transcribed_RNA"/>
</dbReference>
<feature type="compositionally biased region" description="Basic and acidic residues" evidence="1">
    <location>
        <begin position="305"/>
        <end position="322"/>
    </location>
</feature>
<evidence type="ECO:0000256" key="1">
    <source>
        <dbReference type="SAM" id="MobiDB-lite"/>
    </source>
</evidence>
<feature type="compositionally biased region" description="Polar residues" evidence="1">
    <location>
        <begin position="254"/>
        <end position="264"/>
    </location>
</feature>
<feature type="non-terminal residue" evidence="2">
    <location>
        <position position="1"/>
    </location>
</feature>
<protein>
    <submittedName>
        <fullName evidence="2">Uncharacterized protein</fullName>
    </submittedName>
</protein>
<feature type="region of interest" description="Disordered" evidence="1">
    <location>
        <begin position="230"/>
        <end position="325"/>
    </location>
</feature>
<gene>
    <name evidence="2" type="ORF">TPC1_31501</name>
</gene>
<accession>A0A146JZQ1</accession>
<reference evidence="2" key="1">
    <citation type="submission" date="2015-07" db="EMBL/GenBank/DDBJ databases">
        <title>Adaptation to a free-living lifestyle via gene acquisitions in the diplomonad Trepomonas sp. PC1.</title>
        <authorList>
            <person name="Xu F."/>
            <person name="Jerlstrom-Hultqvist J."/>
            <person name="Kolisko M."/>
            <person name="Simpson A.G.B."/>
            <person name="Roger A.J."/>
            <person name="Svard S.G."/>
            <person name="Andersson J.O."/>
        </authorList>
    </citation>
    <scope>NUCLEOTIDE SEQUENCE</scope>
    <source>
        <strain evidence="2">PC1</strain>
    </source>
</reference>
<name>A0A146JZQ1_9EUKA</name>
<feature type="compositionally biased region" description="Basic and acidic residues" evidence="1">
    <location>
        <begin position="265"/>
        <end position="286"/>
    </location>
</feature>